<dbReference type="Proteomes" id="UP001609186">
    <property type="component" value="Unassembled WGS sequence"/>
</dbReference>
<gene>
    <name evidence="9" type="ORF">ACGTRS_24600</name>
</gene>
<evidence type="ECO:0000313" key="9">
    <source>
        <dbReference type="EMBL" id="MFH5254415.1"/>
    </source>
</evidence>
<dbReference type="RefSeq" id="WP_395130471.1">
    <property type="nucleotide sequence ID" value="NZ_JBIMPM010000035.1"/>
</dbReference>
<dbReference type="PANTHER" id="PTHR34982">
    <property type="entry name" value="YOP PROTEINS TRANSLOCATION PROTEIN L"/>
    <property type="match status" value="1"/>
</dbReference>
<keyword evidence="4" id="KW-0813">Transport</keyword>
<evidence type="ECO:0000256" key="2">
    <source>
        <dbReference type="ARBA" id="ARBA00006602"/>
    </source>
</evidence>
<evidence type="ECO:0000256" key="5">
    <source>
        <dbReference type="ARBA" id="ARBA00022795"/>
    </source>
</evidence>
<reference evidence="9 10" key="1">
    <citation type="submission" date="2024-10" db="EMBL/GenBank/DDBJ databases">
        <title>Burkholderia semiarida in Mexico.</title>
        <authorList>
            <person name="Estrada P."/>
        </authorList>
    </citation>
    <scope>NUCLEOTIDE SEQUENCE [LARGE SCALE GENOMIC DNA]</scope>
    <source>
        <strain evidence="9 10">CLM7-1</strain>
    </source>
</reference>
<comment type="function">
    <text evidence="1">Needed for flagellar regrowth and assembly.</text>
</comment>
<comment type="caution">
    <text evidence="9">The sequence shown here is derived from an EMBL/GenBank/DDBJ whole genome shotgun (WGS) entry which is preliminary data.</text>
</comment>
<dbReference type="PANTHER" id="PTHR34982:SF1">
    <property type="entry name" value="FLAGELLAR ASSEMBLY PROTEIN FLIH"/>
    <property type="match status" value="1"/>
</dbReference>
<feature type="domain" description="Flagellar assembly protein FliH/Type III secretion system HrpE" evidence="8">
    <location>
        <begin position="84"/>
        <end position="204"/>
    </location>
</feature>
<evidence type="ECO:0000256" key="4">
    <source>
        <dbReference type="ARBA" id="ARBA00022448"/>
    </source>
</evidence>
<accession>A0ABW7L8T6</accession>
<dbReference type="EMBL" id="JBIMPM010000035">
    <property type="protein sequence ID" value="MFH5254415.1"/>
    <property type="molecule type" value="Genomic_DNA"/>
</dbReference>
<proteinExistence type="inferred from homology"/>
<evidence type="ECO:0000256" key="3">
    <source>
        <dbReference type="ARBA" id="ARBA00016507"/>
    </source>
</evidence>
<keyword evidence="5" id="KW-1005">Bacterial flagellum biogenesis</keyword>
<dbReference type="InterPro" id="IPR051472">
    <property type="entry name" value="T3SS_Stator/FliH"/>
</dbReference>
<keyword evidence="6" id="KW-0653">Protein transport</keyword>
<evidence type="ECO:0000256" key="6">
    <source>
        <dbReference type="ARBA" id="ARBA00022927"/>
    </source>
</evidence>
<evidence type="ECO:0000259" key="8">
    <source>
        <dbReference type="Pfam" id="PF02108"/>
    </source>
</evidence>
<name>A0ABW7L8T6_9BURK</name>
<comment type="similarity">
    <text evidence="2">Belongs to the FliH family.</text>
</comment>
<keyword evidence="10" id="KW-1185">Reference proteome</keyword>
<dbReference type="Pfam" id="PF02108">
    <property type="entry name" value="FliH"/>
    <property type="match status" value="1"/>
</dbReference>
<organism evidence="9 10">
    <name type="scientific">Burkholderia semiarida</name>
    <dbReference type="NCBI Taxonomy" id="2843303"/>
    <lineage>
        <taxon>Bacteria</taxon>
        <taxon>Pseudomonadati</taxon>
        <taxon>Pseudomonadota</taxon>
        <taxon>Betaproteobacteria</taxon>
        <taxon>Burkholderiales</taxon>
        <taxon>Burkholderiaceae</taxon>
        <taxon>Burkholderia</taxon>
        <taxon>Burkholderia cepacia complex</taxon>
    </lineage>
</organism>
<evidence type="ECO:0000313" key="10">
    <source>
        <dbReference type="Proteomes" id="UP001609186"/>
    </source>
</evidence>
<evidence type="ECO:0000256" key="1">
    <source>
        <dbReference type="ARBA" id="ARBA00003041"/>
    </source>
</evidence>
<keyword evidence="7" id="KW-1006">Bacterial flagellum protein export</keyword>
<sequence length="229" mass="25070">MHAYRKFSFPSISAAHAKQTGAAENSMVPQSCESEVLEIDPDEARQTDYEAGYEAGYGAGRQAGERDGLDAVRGEAREALDALVAPLDALAEGLRASRLDDRSGMRGEVALLAEKVARQVIRAELETRPERVLEFVDEALALMPRQPDTVEVRINEDDYRRIEAVAPERLRSWSVVPDARLEPGECRVKAGEREFDAGCGQRLAGCFERIAAHLGGPLDAPHDEGGNER</sequence>
<protein>
    <recommendedName>
        <fullName evidence="3">Flagellar assembly protein FliH</fullName>
    </recommendedName>
</protein>
<dbReference type="InterPro" id="IPR018035">
    <property type="entry name" value="Flagellar_FliH/T3SS_HrpE"/>
</dbReference>
<evidence type="ECO:0000256" key="7">
    <source>
        <dbReference type="ARBA" id="ARBA00023225"/>
    </source>
</evidence>